<dbReference type="AlphaFoldDB" id="A0A177AWW2"/>
<name>A0A177AWW2_9BILA</name>
<evidence type="ECO:0008006" key="3">
    <source>
        <dbReference type="Google" id="ProtNLM"/>
    </source>
</evidence>
<evidence type="ECO:0000313" key="1">
    <source>
        <dbReference type="EMBL" id="OAF66340.1"/>
    </source>
</evidence>
<protein>
    <recommendedName>
        <fullName evidence="3">DUF659 domain-containing protein</fullName>
    </recommendedName>
</protein>
<sequence length="83" mass="9587">MGRSLGFISKIVEHIKYWNLNNKVSTTVADNASNNVKALNVDEYDFDQDIPEQNKYMIEIQNAHFVRCFAHTVQLTVNDILKD</sequence>
<dbReference type="EMBL" id="LWCA01000961">
    <property type="protein sequence ID" value="OAF66340.1"/>
    <property type="molecule type" value="Genomic_DNA"/>
</dbReference>
<gene>
    <name evidence="1" type="ORF">A3Q56_05939</name>
</gene>
<keyword evidence="2" id="KW-1185">Reference proteome</keyword>
<accession>A0A177AWW2</accession>
<comment type="caution">
    <text evidence="1">The sequence shown here is derived from an EMBL/GenBank/DDBJ whole genome shotgun (WGS) entry which is preliminary data.</text>
</comment>
<dbReference type="Proteomes" id="UP000078046">
    <property type="component" value="Unassembled WGS sequence"/>
</dbReference>
<evidence type="ECO:0000313" key="2">
    <source>
        <dbReference type="Proteomes" id="UP000078046"/>
    </source>
</evidence>
<dbReference type="OrthoDB" id="1607513at2759"/>
<organism evidence="1 2">
    <name type="scientific">Intoshia linei</name>
    <dbReference type="NCBI Taxonomy" id="1819745"/>
    <lineage>
        <taxon>Eukaryota</taxon>
        <taxon>Metazoa</taxon>
        <taxon>Spiralia</taxon>
        <taxon>Lophotrochozoa</taxon>
        <taxon>Mesozoa</taxon>
        <taxon>Orthonectida</taxon>
        <taxon>Rhopaluridae</taxon>
        <taxon>Intoshia</taxon>
    </lineage>
</organism>
<dbReference type="InterPro" id="IPR012337">
    <property type="entry name" value="RNaseH-like_sf"/>
</dbReference>
<reference evidence="1 2" key="1">
    <citation type="submission" date="2016-04" db="EMBL/GenBank/DDBJ databases">
        <title>The genome of Intoshia linei affirms orthonectids as highly simplified spiralians.</title>
        <authorList>
            <person name="Mikhailov K.V."/>
            <person name="Slusarev G.S."/>
            <person name="Nikitin M.A."/>
            <person name="Logacheva M.D."/>
            <person name="Penin A."/>
            <person name="Aleoshin V."/>
            <person name="Panchin Y.V."/>
        </authorList>
    </citation>
    <scope>NUCLEOTIDE SEQUENCE [LARGE SCALE GENOMIC DNA]</scope>
    <source>
        <strain evidence="1">Intl2013</strain>
        <tissue evidence="1">Whole animal</tissue>
    </source>
</reference>
<dbReference type="SUPFAM" id="SSF53098">
    <property type="entry name" value="Ribonuclease H-like"/>
    <property type="match status" value="1"/>
</dbReference>
<proteinExistence type="predicted"/>